<comment type="caution">
    <text evidence="2">The sequence shown here is derived from an EMBL/GenBank/DDBJ whole genome shotgun (WGS) entry which is preliminary data.</text>
</comment>
<dbReference type="Proteomes" id="UP000591131">
    <property type="component" value="Unassembled WGS sequence"/>
</dbReference>
<accession>A0A7J6MWP7</accession>
<protein>
    <submittedName>
        <fullName evidence="2">Uncharacterized protein</fullName>
    </submittedName>
</protein>
<feature type="transmembrane region" description="Helical" evidence="1">
    <location>
        <begin position="68"/>
        <end position="92"/>
    </location>
</feature>
<reference evidence="2 3" key="1">
    <citation type="submission" date="2020-04" db="EMBL/GenBank/DDBJ databases">
        <title>Perkinsus chesapeaki whole genome sequence.</title>
        <authorList>
            <person name="Bogema D.R."/>
        </authorList>
    </citation>
    <scope>NUCLEOTIDE SEQUENCE [LARGE SCALE GENOMIC DNA]</scope>
    <source>
        <strain evidence="2">ATCC PRA-425</strain>
    </source>
</reference>
<evidence type="ECO:0000313" key="2">
    <source>
        <dbReference type="EMBL" id="KAF4675866.1"/>
    </source>
</evidence>
<name>A0A7J6MWP7_PERCH</name>
<gene>
    <name evidence="2" type="ORF">FOL47_007107</name>
</gene>
<dbReference type="EMBL" id="JAAPAO010000041">
    <property type="protein sequence ID" value="KAF4675866.1"/>
    <property type="molecule type" value="Genomic_DNA"/>
</dbReference>
<organism evidence="2 3">
    <name type="scientific">Perkinsus chesapeaki</name>
    <name type="common">Clam parasite</name>
    <name type="synonym">Perkinsus andrewsi</name>
    <dbReference type="NCBI Taxonomy" id="330153"/>
    <lineage>
        <taxon>Eukaryota</taxon>
        <taxon>Sar</taxon>
        <taxon>Alveolata</taxon>
        <taxon>Perkinsozoa</taxon>
        <taxon>Perkinsea</taxon>
        <taxon>Perkinsida</taxon>
        <taxon>Perkinsidae</taxon>
        <taxon>Perkinsus</taxon>
    </lineage>
</organism>
<dbReference type="Pfam" id="PF23531">
    <property type="entry name" value="Microp_apicomplexa_17"/>
    <property type="match status" value="1"/>
</dbReference>
<keyword evidence="3" id="KW-1185">Reference proteome</keyword>
<evidence type="ECO:0000256" key="1">
    <source>
        <dbReference type="SAM" id="Phobius"/>
    </source>
</evidence>
<proteinExistence type="predicted"/>
<keyword evidence="1" id="KW-0812">Transmembrane</keyword>
<feature type="transmembrane region" description="Helical" evidence="1">
    <location>
        <begin position="104"/>
        <end position="125"/>
    </location>
</feature>
<dbReference type="AlphaFoldDB" id="A0A7J6MWP7"/>
<evidence type="ECO:0000313" key="3">
    <source>
        <dbReference type="Proteomes" id="UP000591131"/>
    </source>
</evidence>
<feature type="transmembrane region" description="Helical" evidence="1">
    <location>
        <begin position="281"/>
        <end position="303"/>
    </location>
</feature>
<keyword evidence="1" id="KW-0472">Membrane</keyword>
<sequence>MDSANQKLVDTPGLHSRCWLQGVVGWMMVTALLFGLAVDIWSAILSLTHPLAGASSSELKEFGPSESVRILLVQICSWIATGLAIVSLGFFTKAINSSYNTWKTLFLFFALLSFLAQAATFFFMYSTGTALDSLLTHKQTQLSDYMDADPSFSLKNPGASAKEFNCMWSEFGCQLGTGNALNAACSAEVSLGKDIACSSAMKAGATGQVDAPMVENALNEVCGSAGLLQGKLKPPSGKCEQCATESLGFGLTAVQPTAVLCGCLQSFTDFFREYGSRWYAVAQWLLLASAIYLLVSFICYISVMIMMVNYKLASDGGLKPLGLYNPRRESSLCIEFVLMYFGILGHSCCNPGIPQGLLWASVGSIRTAASYFKVKPIRVFGTRKKASRQARIEARRAGVAQRRLEEQQGMLLDVKKQFRMEVKRNSGLGWYRSLQLVKHVEMHRAGPGPHIDQNMRERLTLAYRQIIKGK</sequence>
<dbReference type="OrthoDB" id="361486at2759"/>
<keyword evidence="1" id="KW-1133">Transmembrane helix</keyword>
<feature type="transmembrane region" description="Helical" evidence="1">
    <location>
        <begin position="23"/>
        <end position="48"/>
    </location>
</feature>
<dbReference type="InterPro" id="IPR056356">
    <property type="entry name" value="Microp_apicomplexa_17"/>
</dbReference>